<evidence type="ECO:0000256" key="2">
    <source>
        <dbReference type="ARBA" id="ARBA00022801"/>
    </source>
</evidence>
<gene>
    <name evidence="6" type="primary">LOC113430380</name>
</gene>
<keyword evidence="1" id="KW-0479">Metal-binding</keyword>
<dbReference type="SUPFAM" id="SSF56281">
    <property type="entry name" value="Metallo-hydrolase/oxidoreductase"/>
    <property type="match status" value="1"/>
</dbReference>
<dbReference type="GO" id="GO:0046872">
    <property type="term" value="F:metal ion binding"/>
    <property type="evidence" value="ECO:0007669"/>
    <property type="project" value="UniProtKB-KW"/>
</dbReference>
<dbReference type="PANTHER" id="PTHR11935">
    <property type="entry name" value="BETA LACTAMASE DOMAIN"/>
    <property type="match status" value="1"/>
</dbReference>
<dbReference type="PANTHER" id="PTHR11935:SF77">
    <property type="entry name" value="HYDROXYACYLGLUTATHIONE HYDROLASE-LIKE PROTEIN"/>
    <property type="match status" value="1"/>
</dbReference>
<keyword evidence="3" id="KW-0862">Zinc</keyword>
<dbReference type="GeneID" id="113430380"/>
<dbReference type="Proteomes" id="UP000504612">
    <property type="component" value="Unplaced"/>
</dbReference>
<evidence type="ECO:0000256" key="1">
    <source>
        <dbReference type="ARBA" id="ARBA00022723"/>
    </source>
</evidence>
<protein>
    <submittedName>
        <fullName evidence="6">Hydroxyacylglutathione hydrolase-like protein</fullName>
    </submittedName>
</protein>
<dbReference type="GO" id="GO:0004416">
    <property type="term" value="F:hydroxyacylglutathione hydrolase activity"/>
    <property type="evidence" value="ECO:0007669"/>
    <property type="project" value="TreeGrafter"/>
</dbReference>
<keyword evidence="5" id="KW-1185">Reference proteome</keyword>
<evidence type="ECO:0000256" key="3">
    <source>
        <dbReference type="ARBA" id="ARBA00022833"/>
    </source>
</evidence>
<dbReference type="InterPro" id="IPR036866">
    <property type="entry name" value="RibonucZ/Hydroxyglut_hydro"/>
</dbReference>
<evidence type="ECO:0000313" key="5">
    <source>
        <dbReference type="Proteomes" id="UP000504612"/>
    </source>
</evidence>
<dbReference type="AlphaFoldDB" id="A0A6J1VZR9"/>
<dbReference type="Gene3D" id="3.60.15.10">
    <property type="entry name" value="Ribonuclease Z/Hydroxyacylglutathione hydrolase-like"/>
    <property type="match status" value="1"/>
</dbReference>
<proteinExistence type="predicted"/>
<dbReference type="RefSeq" id="XP_026548612.1">
    <property type="nucleotide sequence ID" value="XM_026692827.1"/>
</dbReference>
<dbReference type="Pfam" id="PF16123">
    <property type="entry name" value="HAGH_C"/>
    <property type="match status" value="1"/>
</dbReference>
<sequence>FSPFQKIFCGHEYTTQNLKFALKVEPENEFVKEKLIWAKLREDEDLPTVPSTLAEEFLYNPFLRILEEPVQKFTGKSAPLEAFAALCKAKDSFRKPKERLNPQAMLEFQWGLFDPLLQK</sequence>
<organism evidence="5 6">
    <name type="scientific">Notechis scutatus</name>
    <name type="common">mainland tiger snake</name>
    <dbReference type="NCBI Taxonomy" id="8663"/>
    <lineage>
        <taxon>Eukaryota</taxon>
        <taxon>Metazoa</taxon>
        <taxon>Chordata</taxon>
        <taxon>Craniata</taxon>
        <taxon>Vertebrata</taxon>
        <taxon>Euteleostomi</taxon>
        <taxon>Lepidosauria</taxon>
        <taxon>Squamata</taxon>
        <taxon>Bifurcata</taxon>
        <taxon>Unidentata</taxon>
        <taxon>Episquamata</taxon>
        <taxon>Toxicofera</taxon>
        <taxon>Serpentes</taxon>
        <taxon>Colubroidea</taxon>
        <taxon>Elapidae</taxon>
        <taxon>Hydrophiinae</taxon>
        <taxon>Notechis</taxon>
    </lineage>
</organism>
<name>A0A6J1VZR9_9SAUR</name>
<evidence type="ECO:0000313" key="6">
    <source>
        <dbReference type="RefSeq" id="XP_026548612.1"/>
    </source>
</evidence>
<feature type="non-terminal residue" evidence="6">
    <location>
        <position position="1"/>
    </location>
</feature>
<dbReference type="KEGG" id="nss:113430380"/>
<reference evidence="6" key="1">
    <citation type="submission" date="2025-08" db="UniProtKB">
        <authorList>
            <consortium name="RefSeq"/>
        </authorList>
    </citation>
    <scope>IDENTIFICATION</scope>
</reference>
<feature type="domain" description="Hydroxyacylglutathione hydrolase C-terminal" evidence="4">
    <location>
        <begin position="12"/>
        <end position="93"/>
    </location>
</feature>
<keyword evidence="2" id="KW-0378">Hydrolase</keyword>
<dbReference type="InterPro" id="IPR032282">
    <property type="entry name" value="HAGH_C"/>
</dbReference>
<evidence type="ECO:0000259" key="4">
    <source>
        <dbReference type="Pfam" id="PF16123"/>
    </source>
</evidence>
<accession>A0A6J1VZR9</accession>